<organism evidence="1 2">
    <name type="scientific">Stieleria maiorica</name>
    <dbReference type="NCBI Taxonomy" id="2795974"/>
    <lineage>
        <taxon>Bacteria</taxon>
        <taxon>Pseudomonadati</taxon>
        <taxon>Planctomycetota</taxon>
        <taxon>Planctomycetia</taxon>
        <taxon>Pirellulales</taxon>
        <taxon>Pirellulaceae</taxon>
        <taxon>Stieleria</taxon>
    </lineage>
</organism>
<dbReference type="InterPro" id="IPR018727">
    <property type="entry name" value="DUF2267"/>
</dbReference>
<dbReference type="RefSeq" id="WP_147869830.1">
    <property type="nucleotide sequence ID" value="NZ_CP036264.1"/>
</dbReference>
<dbReference type="Gene3D" id="1.10.490.110">
    <property type="entry name" value="Uncharacterized conserved protein DUF2267"/>
    <property type="match status" value="1"/>
</dbReference>
<protein>
    <recommendedName>
        <fullName evidence="3">DUF2267 domain-containing protein</fullName>
    </recommendedName>
</protein>
<dbReference type="EMBL" id="CP036264">
    <property type="protein sequence ID" value="QEG00620.1"/>
    <property type="molecule type" value="Genomic_DNA"/>
</dbReference>
<dbReference type="KEGG" id="smam:Mal15_46910"/>
<accession>A0A5B9MJK1</accession>
<dbReference type="InterPro" id="IPR038282">
    <property type="entry name" value="DUF2267_sf"/>
</dbReference>
<evidence type="ECO:0008006" key="3">
    <source>
        <dbReference type="Google" id="ProtNLM"/>
    </source>
</evidence>
<gene>
    <name evidence="1" type="ORF">Mal15_46910</name>
</gene>
<sequence>MAGKVVYQNVHGIEECFIIADDEPGDQSGSSKALHRPHKNVPALAATVQKTKHWIKALMRELQWEDARKAYHGLCVVLHVLRDRLTIHETADLASELPMLLRGMFYEGWQPDHVPVKDRSKAAFLTHVSEGFPNDPEVDAERLTRAVLSVLARRVSEGEINDIRAVIPESLRELFPKR</sequence>
<dbReference type="Proteomes" id="UP000321353">
    <property type="component" value="Chromosome"/>
</dbReference>
<dbReference type="Pfam" id="PF10025">
    <property type="entry name" value="DUF2267"/>
    <property type="match status" value="1"/>
</dbReference>
<proteinExistence type="predicted"/>
<keyword evidence="2" id="KW-1185">Reference proteome</keyword>
<name>A0A5B9MJK1_9BACT</name>
<reference evidence="1 2" key="1">
    <citation type="submission" date="2019-02" db="EMBL/GenBank/DDBJ databases">
        <title>Planctomycetal bacteria perform biofilm scaping via a novel small molecule.</title>
        <authorList>
            <person name="Jeske O."/>
            <person name="Boedeker C."/>
            <person name="Wiegand S."/>
            <person name="Breitling P."/>
            <person name="Kallscheuer N."/>
            <person name="Jogler M."/>
            <person name="Rohde M."/>
            <person name="Petersen J."/>
            <person name="Medema M.H."/>
            <person name="Surup F."/>
            <person name="Jogler C."/>
        </authorList>
    </citation>
    <scope>NUCLEOTIDE SEQUENCE [LARGE SCALE GENOMIC DNA]</scope>
    <source>
        <strain evidence="1 2">Mal15</strain>
    </source>
</reference>
<evidence type="ECO:0000313" key="1">
    <source>
        <dbReference type="EMBL" id="QEG00620.1"/>
    </source>
</evidence>
<dbReference type="AlphaFoldDB" id="A0A5B9MJK1"/>
<evidence type="ECO:0000313" key="2">
    <source>
        <dbReference type="Proteomes" id="UP000321353"/>
    </source>
</evidence>